<keyword evidence="9" id="KW-1185">Reference proteome</keyword>
<dbReference type="InterPro" id="IPR003043">
    <property type="entry name" value="Uropor_MeTrfase_CS"/>
</dbReference>
<evidence type="ECO:0000256" key="5">
    <source>
        <dbReference type="ARBA" id="ARBA00023244"/>
    </source>
</evidence>
<dbReference type="Gene3D" id="3.40.1010.10">
    <property type="entry name" value="Cobalt-precorrin-4 Transmethylase, Domain 1"/>
    <property type="match status" value="1"/>
</dbReference>
<dbReference type="InterPro" id="IPR050161">
    <property type="entry name" value="Siro_Cobalamin_biosynth"/>
</dbReference>
<dbReference type="SUPFAM" id="SSF53790">
    <property type="entry name" value="Tetrapyrrole methylase"/>
    <property type="match status" value="1"/>
</dbReference>
<comment type="caution">
    <text evidence="8">The sequence shown here is derived from an EMBL/GenBank/DDBJ whole genome shotgun (WGS) entry which is preliminary data.</text>
</comment>
<dbReference type="AlphaFoldDB" id="A0A939E0F5"/>
<dbReference type="InterPro" id="IPR000878">
    <property type="entry name" value="4pyrrol_Mease"/>
</dbReference>
<evidence type="ECO:0000313" key="8">
    <source>
        <dbReference type="EMBL" id="MBN9643257.1"/>
    </source>
</evidence>
<keyword evidence="3 6" id="KW-0808">Transferase</keyword>
<dbReference type="Pfam" id="PF00590">
    <property type="entry name" value="TP_methylase"/>
    <property type="match status" value="1"/>
</dbReference>
<accession>A0A939E0F5</accession>
<proteinExistence type="inferred from homology"/>
<evidence type="ECO:0000259" key="7">
    <source>
        <dbReference type="Pfam" id="PF00590"/>
    </source>
</evidence>
<protein>
    <recommendedName>
        <fullName evidence="1">uroporphyrinogen-III C-methyltransferase</fullName>
        <ecNumber evidence="1">2.1.1.107</ecNumber>
    </recommendedName>
</protein>
<comment type="similarity">
    <text evidence="6">Belongs to the precorrin methyltransferase family.</text>
</comment>
<dbReference type="CDD" id="cd11642">
    <property type="entry name" value="SUMT"/>
    <property type="match status" value="1"/>
</dbReference>
<dbReference type="EMBL" id="JAFLEQ010000003">
    <property type="protein sequence ID" value="MBN9643257.1"/>
    <property type="molecule type" value="Genomic_DNA"/>
</dbReference>
<dbReference type="RefSeq" id="WP_207118295.1">
    <property type="nucleotide sequence ID" value="NZ_JAFLEQ010000003.1"/>
</dbReference>
<evidence type="ECO:0000256" key="6">
    <source>
        <dbReference type="RuleBase" id="RU003960"/>
    </source>
</evidence>
<dbReference type="Gene3D" id="3.30.950.10">
    <property type="entry name" value="Methyltransferase, Cobalt-precorrin-4 Transmethylase, Domain 2"/>
    <property type="match status" value="1"/>
</dbReference>
<name>A0A939E0F5_9CORY</name>
<organism evidence="8 9">
    <name type="scientific">Corynebacterium mendelii</name>
    <dbReference type="NCBI Taxonomy" id="2765362"/>
    <lineage>
        <taxon>Bacteria</taxon>
        <taxon>Bacillati</taxon>
        <taxon>Actinomycetota</taxon>
        <taxon>Actinomycetes</taxon>
        <taxon>Mycobacteriales</taxon>
        <taxon>Corynebacteriaceae</taxon>
        <taxon>Corynebacterium</taxon>
    </lineage>
</organism>
<dbReference type="EC" id="2.1.1.107" evidence="1"/>
<evidence type="ECO:0000313" key="9">
    <source>
        <dbReference type="Proteomes" id="UP000664332"/>
    </source>
</evidence>
<sequence length="252" mass="25807">MRPATVSQPATSPPKVWLVGGGPGAWDLITVRGMNALKAADVIVADHLGPTAQLDKLCDVAAKEVIDASKLPYGRQMAQEKINGILVDNALAGKNVVRLKGGDPYVFGRGYEELQALADAGIACEVVPGVTSAISVPAAAGIPVTMRGINHSFTVLSGHLAPGHEMSLTDWDSLASSKGTLVIIMGVKNSGTIADALMAGGRNAATPAAVIQEGTLPEQKTFRCTLGSLGKTITDNGVKPPAVIVIGEVAGL</sequence>
<gene>
    <name evidence="8" type="primary">cobA</name>
    <name evidence="8" type="ORF">JZY06_01220</name>
</gene>
<feature type="domain" description="Tetrapyrrole methylase" evidence="7">
    <location>
        <begin position="15"/>
        <end position="229"/>
    </location>
</feature>
<dbReference type="InterPro" id="IPR006366">
    <property type="entry name" value="CobA/CysG_C"/>
</dbReference>
<dbReference type="GO" id="GO:0004851">
    <property type="term" value="F:uroporphyrin-III C-methyltransferase activity"/>
    <property type="evidence" value="ECO:0007669"/>
    <property type="project" value="UniProtKB-EC"/>
</dbReference>
<dbReference type="GO" id="GO:0032259">
    <property type="term" value="P:methylation"/>
    <property type="evidence" value="ECO:0007669"/>
    <property type="project" value="UniProtKB-KW"/>
</dbReference>
<evidence type="ECO:0000256" key="2">
    <source>
        <dbReference type="ARBA" id="ARBA00022603"/>
    </source>
</evidence>
<keyword evidence="2 6" id="KW-0489">Methyltransferase</keyword>
<dbReference type="InterPro" id="IPR035996">
    <property type="entry name" value="4pyrrol_Methylase_sf"/>
</dbReference>
<dbReference type="PANTHER" id="PTHR45790:SF3">
    <property type="entry name" value="S-ADENOSYL-L-METHIONINE-DEPENDENT UROPORPHYRINOGEN III METHYLTRANSFERASE, CHLOROPLASTIC"/>
    <property type="match status" value="1"/>
</dbReference>
<dbReference type="PROSITE" id="PS00840">
    <property type="entry name" value="SUMT_2"/>
    <property type="match status" value="1"/>
</dbReference>
<dbReference type="NCBIfam" id="NF004790">
    <property type="entry name" value="PRK06136.1"/>
    <property type="match status" value="1"/>
</dbReference>
<dbReference type="PANTHER" id="PTHR45790">
    <property type="entry name" value="SIROHEME SYNTHASE-RELATED"/>
    <property type="match status" value="1"/>
</dbReference>
<dbReference type="NCBIfam" id="TIGR01469">
    <property type="entry name" value="cobA_cysG_Cterm"/>
    <property type="match status" value="1"/>
</dbReference>
<keyword evidence="5" id="KW-0627">Porphyrin biosynthesis</keyword>
<dbReference type="InterPro" id="IPR014776">
    <property type="entry name" value="4pyrrole_Mease_sub2"/>
</dbReference>
<reference evidence="8" key="1">
    <citation type="submission" date="2021-03" db="EMBL/GenBank/DDBJ databases">
        <authorList>
            <person name="Sun Q."/>
        </authorList>
    </citation>
    <scope>NUCLEOTIDE SEQUENCE</scope>
    <source>
        <strain evidence="8">CCM 8862</strain>
    </source>
</reference>
<evidence type="ECO:0000256" key="1">
    <source>
        <dbReference type="ARBA" id="ARBA00012162"/>
    </source>
</evidence>
<dbReference type="Proteomes" id="UP000664332">
    <property type="component" value="Unassembled WGS sequence"/>
</dbReference>
<keyword evidence="4" id="KW-0949">S-adenosyl-L-methionine</keyword>
<dbReference type="FunFam" id="3.30.950.10:FF:000001">
    <property type="entry name" value="Siroheme synthase"/>
    <property type="match status" value="1"/>
</dbReference>
<dbReference type="InterPro" id="IPR014777">
    <property type="entry name" value="4pyrrole_Mease_sub1"/>
</dbReference>
<dbReference type="FunFam" id="3.40.1010.10:FF:000001">
    <property type="entry name" value="Siroheme synthase"/>
    <property type="match status" value="1"/>
</dbReference>
<evidence type="ECO:0000256" key="4">
    <source>
        <dbReference type="ARBA" id="ARBA00022691"/>
    </source>
</evidence>
<evidence type="ECO:0000256" key="3">
    <source>
        <dbReference type="ARBA" id="ARBA00022679"/>
    </source>
</evidence>
<dbReference type="GO" id="GO:0019354">
    <property type="term" value="P:siroheme biosynthetic process"/>
    <property type="evidence" value="ECO:0007669"/>
    <property type="project" value="InterPro"/>
</dbReference>